<dbReference type="Gene3D" id="3.40.190.10">
    <property type="entry name" value="Periplasmic binding protein-like II"/>
    <property type="match status" value="1"/>
</dbReference>
<dbReference type="GO" id="GO:0042597">
    <property type="term" value="C:periplasmic space"/>
    <property type="evidence" value="ECO:0007669"/>
    <property type="project" value="UniProtKB-ARBA"/>
</dbReference>
<feature type="domain" description="Solute-binding protein family 5" evidence="4">
    <location>
        <begin position="98"/>
        <end position="459"/>
    </location>
</feature>
<organism evidence="5">
    <name type="scientific">mine drainage metagenome</name>
    <dbReference type="NCBI Taxonomy" id="410659"/>
    <lineage>
        <taxon>unclassified sequences</taxon>
        <taxon>metagenomes</taxon>
        <taxon>ecological metagenomes</taxon>
    </lineage>
</organism>
<evidence type="ECO:0000313" key="5">
    <source>
        <dbReference type="EMBL" id="CBH75183.1"/>
    </source>
</evidence>
<comment type="similarity">
    <text evidence="1">Belongs to the bacterial solute-binding protein 5 family.</text>
</comment>
<dbReference type="GO" id="GO:0015833">
    <property type="term" value="P:peptide transport"/>
    <property type="evidence" value="ECO:0007669"/>
    <property type="project" value="TreeGrafter"/>
</dbReference>
<proteinExistence type="inferred from homology"/>
<dbReference type="Gene3D" id="3.90.76.10">
    <property type="entry name" value="Dipeptide-binding Protein, Domain 1"/>
    <property type="match status" value="1"/>
</dbReference>
<dbReference type="PROSITE" id="PS51257">
    <property type="entry name" value="PROKAR_LIPOPROTEIN"/>
    <property type="match status" value="1"/>
</dbReference>
<dbReference type="PANTHER" id="PTHR30290:SF9">
    <property type="entry name" value="OLIGOPEPTIDE-BINDING PROTEIN APPA"/>
    <property type="match status" value="1"/>
</dbReference>
<evidence type="ECO:0000256" key="1">
    <source>
        <dbReference type="ARBA" id="ARBA00005695"/>
    </source>
</evidence>
<reference evidence="5" key="1">
    <citation type="submission" date="2009-10" db="EMBL/GenBank/DDBJ databases">
        <title>Diversity of trophic interactions inside an arsenic-rich microbial ecosystem.</title>
        <authorList>
            <person name="Bertin P.N."/>
            <person name="Heinrich-Salmeron A."/>
            <person name="Pelletier E."/>
            <person name="Goulhen-Chollet F."/>
            <person name="Arsene-Ploetze F."/>
            <person name="Gallien S."/>
            <person name="Calteau A."/>
            <person name="Vallenet D."/>
            <person name="Casiot C."/>
            <person name="Chane-Woon-Ming B."/>
            <person name="Giloteaux L."/>
            <person name="Barakat M."/>
            <person name="Bonnefoy V."/>
            <person name="Bruneel O."/>
            <person name="Chandler M."/>
            <person name="Cleiss J."/>
            <person name="Duran R."/>
            <person name="Elbaz-Poulichet F."/>
            <person name="Fonknechten N."/>
            <person name="Lauga B."/>
            <person name="Mornico D."/>
            <person name="Ortet P."/>
            <person name="Schaeffer C."/>
            <person name="Siguier P."/>
            <person name="Alexander Thil Smith A."/>
            <person name="Van Dorsselaer A."/>
            <person name="Weissenbach J."/>
            <person name="Medigue C."/>
            <person name="Le Paslier D."/>
        </authorList>
    </citation>
    <scope>NUCLEOTIDE SEQUENCE</scope>
</reference>
<comment type="caution">
    <text evidence="5">The sequence shown here is derived from an EMBL/GenBank/DDBJ whole genome shotgun (WGS) entry which is preliminary data.</text>
</comment>
<protein>
    <submittedName>
        <fullName evidence="5">Putative ABC transporter</fullName>
    </submittedName>
</protein>
<name>E6PFE7_9ZZZZ</name>
<dbReference type="EMBL" id="CABL01000006">
    <property type="protein sequence ID" value="CBH75183.1"/>
    <property type="molecule type" value="Genomic_DNA"/>
</dbReference>
<dbReference type="InterPro" id="IPR000914">
    <property type="entry name" value="SBP_5_dom"/>
</dbReference>
<sequence length="546" mass="61362">MKRFAVLALALAFSFTACSRVQTSGTVGPNGQVNAWTIPHVLRYATAEDISSLNPVLIQQTTLGLMSSLTMAWLTKWNAQNKPIPELLTVEPTKANGGISPDGKTITWHLRHGVRWSDGAPFTADDVVWSIHAIMNPANDIVSRTGWNLIDKIQEPNKYTVILHLTQPYSPFVTTFFSSAGANPCVLPKHLLAKYPNINNVPYNSLPVGIGPFKYQRWNRGQDVVMVPNPLYFRGLPKLKKIIFEIIPNRDTVLTQMQAKQLDLWMYSSPAYVSRLKAMTPFKVSVKPDYYYDHIDFNLSHPKVASLAVRRALRYATPLARINRKIRHNIGNLQDQPNPKSAPYWVHGIGYTHYDIAKANAILDKAGWKRGPGGIREKNGVRLMLDLATVVGTPDTDNIIELMRESWKKIGVGISVRHYSSAEFFAPLQNGGIVYGNSWDATIFAWGNDPLGDYSFIYECNQIPPNGQNDLRWCDPKADAAMQALFSHFTQKQRNADVAILTKQFVKEVPSIVLDGRMSIYAYNRDLKHFHPGVLAPFDNMMKVDI</sequence>
<keyword evidence="2" id="KW-0813">Transport</keyword>
<dbReference type="Pfam" id="PF00496">
    <property type="entry name" value="SBP_bac_5"/>
    <property type="match status" value="1"/>
</dbReference>
<dbReference type="GO" id="GO:0043190">
    <property type="term" value="C:ATP-binding cassette (ABC) transporter complex"/>
    <property type="evidence" value="ECO:0007669"/>
    <property type="project" value="InterPro"/>
</dbReference>
<evidence type="ECO:0000259" key="4">
    <source>
        <dbReference type="Pfam" id="PF00496"/>
    </source>
</evidence>
<dbReference type="InterPro" id="IPR030678">
    <property type="entry name" value="Peptide/Ni-bd"/>
</dbReference>
<dbReference type="SUPFAM" id="SSF53850">
    <property type="entry name" value="Periplasmic binding protein-like II"/>
    <property type="match status" value="1"/>
</dbReference>
<dbReference type="AlphaFoldDB" id="E6PFE7"/>
<dbReference type="CDD" id="cd08513">
    <property type="entry name" value="PBP2_thermophilic_Hb8_like"/>
    <property type="match status" value="1"/>
</dbReference>
<keyword evidence="3" id="KW-0732">Signal</keyword>
<dbReference type="InterPro" id="IPR039424">
    <property type="entry name" value="SBP_5"/>
</dbReference>
<evidence type="ECO:0000256" key="2">
    <source>
        <dbReference type="ARBA" id="ARBA00022448"/>
    </source>
</evidence>
<accession>E6PFE7</accession>
<evidence type="ECO:0000256" key="3">
    <source>
        <dbReference type="ARBA" id="ARBA00022729"/>
    </source>
</evidence>
<dbReference type="PANTHER" id="PTHR30290">
    <property type="entry name" value="PERIPLASMIC BINDING COMPONENT OF ABC TRANSPORTER"/>
    <property type="match status" value="1"/>
</dbReference>
<dbReference type="Gene3D" id="3.10.105.10">
    <property type="entry name" value="Dipeptide-binding Protein, Domain 3"/>
    <property type="match status" value="1"/>
</dbReference>
<dbReference type="PIRSF" id="PIRSF002741">
    <property type="entry name" value="MppA"/>
    <property type="match status" value="1"/>
</dbReference>
<gene>
    <name evidence="5" type="ORF">CARN1_1508</name>
</gene>
<dbReference type="GO" id="GO:1904680">
    <property type="term" value="F:peptide transmembrane transporter activity"/>
    <property type="evidence" value="ECO:0007669"/>
    <property type="project" value="TreeGrafter"/>
</dbReference>